<evidence type="ECO:0000313" key="3">
    <source>
        <dbReference type="EMBL" id="THV18482.1"/>
    </source>
</evidence>
<reference evidence="3 4" key="1">
    <citation type="journal article" date="2009" name="Int. J. Syst. Evol. Microbiol.">
        <title>Nocardioides caeni sp. nov., isolated from wastewater.</title>
        <authorList>
            <person name="Yoon J.H."/>
            <person name="Kang S.J."/>
            <person name="Park S."/>
            <person name="Kim W."/>
            <person name="Oh T.K."/>
        </authorList>
    </citation>
    <scope>NUCLEOTIDE SEQUENCE [LARGE SCALE GENOMIC DNA]</scope>
    <source>
        <strain evidence="3 4">DSM 23134</strain>
    </source>
</reference>
<feature type="transmembrane region" description="Helical" evidence="2">
    <location>
        <begin position="120"/>
        <end position="142"/>
    </location>
</feature>
<evidence type="ECO:0000256" key="1">
    <source>
        <dbReference type="SAM" id="MobiDB-lite"/>
    </source>
</evidence>
<dbReference type="Proteomes" id="UP000307087">
    <property type="component" value="Unassembled WGS sequence"/>
</dbReference>
<name>A0A4S8NQT6_9ACTN</name>
<dbReference type="RefSeq" id="WP_136561196.1">
    <property type="nucleotide sequence ID" value="NZ_BAABLS010000002.1"/>
</dbReference>
<sequence>MFKRSKEPVVEEKPNLTKPGGKGRPTPTRREAEAAAKARAKGPADRKSANRQTREYRAEESRKIRQGMKNGDERYFLPRDQGPVRRFIRDYVDTRFSIVEMVIPLMIIGLILGYTGSSALVQASSIVLLATVLFVITDMFWLRFKIRRELKRRFPDASLKGTTYYALTRAMQMKFMRMPKARVKIGQELPGDYDR</sequence>
<organism evidence="3 4">
    <name type="scientific">Nocardioides caeni</name>
    <dbReference type="NCBI Taxonomy" id="574700"/>
    <lineage>
        <taxon>Bacteria</taxon>
        <taxon>Bacillati</taxon>
        <taxon>Actinomycetota</taxon>
        <taxon>Actinomycetes</taxon>
        <taxon>Propionibacteriales</taxon>
        <taxon>Nocardioidaceae</taxon>
        <taxon>Nocardioides</taxon>
    </lineage>
</organism>
<proteinExistence type="predicted"/>
<gene>
    <name evidence="3" type="ORF">E9934_02340</name>
</gene>
<dbReference type="AlphaFoldDB" id="A0A4S8NQT6"/>
<feature type="compositionally biased region" description="Basic and acidic residues" evidence="1">
    <location>
        <begin position="28"/>
        <end position="62"/>
    </location>
</feature>
<feature type="compositionally biased region" description="Basic and acidic residues" evidence="1">
    <location>
        <begin position="1"/>
        <end position="15"/>
    </location>
</feature>
<dbReference type="InterPro" id="IPR021403">
    <property type="entry name" value="DUF3043"/>
</dbReference>
<keyword evidence="2" id="KW-1133">Transmembrane helix</keyword>
<evidence type="ECO:0000256" key="2">
    <source>
        <dbReference type="SAM" id="Phobius"/>
    </source>
</evidence>
<keyword evidence="4" id="KW-1185">Reference proteome</keyword>
<feature type="transmembrane region" description="Helical" evidence="2">
    <location>
        <begin position="96"/>
        <end position="114"/>
    </location>
</feature>
<keyword evidence="2" id="KW-0472">Membrane</keyword>
<protein>
    <submittedName>
        <fullName evidence="3">DUF3043 domain-containing protein</fullName>
    </submittedName>
</protein>
<accession>A0A4S8NQT6</accession>
<keyword evidence="2" id="KW-0812">Transmembrane</keyword>
<dbReference type="OrthoDB" id="5194448at2"/>
<dbReference type="Pfam" id="PF11241">
    <property type="entry name" value="DUF3043"/>
    <property type="match status" value="1"/>
</dbReference>
<dbReference type="EMBL" id="STGW01000001">
    <property type="protein sequence ID" value="THV18482.1"/>
    <property type="molecule type" value="Genomic_DNA"/>
</dbReference>
<feature type="region of interest" description="Disordered" evidence="1">
    <location>
        <begin position="1"/>
        <end position="62"/>
    </location>
</feature>
<comment type="caution">
    <text evidence="3">The sequence shown here is derived from an EMBL/GenBank/DDBJ whole genome shotgun (WGS) entry which is preliminary data.</text>
</comment>
<evidence type="ECO:0000313" key="4">
    <source>
        <dbReference type="Proteomes" id="UP000307087"/>
    </source>
</evidence>